<dbReference type="CDD" id="cd01750">
    <property type="entry name" value="GATase1_CobQ"/>
    <property type="match status" value="1"/>
</dbReference>
<protein>
    <recommendedName>
        <fullName evidence="4">Cobyric acid synthase</fullName>
    </recommendedName>
</protein>
<evidence type="ECO:0000259" key="5">
    <source>
        <dbReference type="Pfam" id="PF01656"/>
    </source>
</evidence>
<evidence type="ECO:0000259" key="6">
    <source>
        <dbReference type="Pfam" id="PF07685"/>
    </source>
</evidence>
<dbReference type="UniPathway" id="UPA00148"/>
<sequence length="493" mass="52599">MAAGSAFLIAGTTSDAGKSVITAGLCRAFARAGLRVAPFKAQNMSNNSAVTSDGGEIGRAQALQALACGLEPSVEFNPILLKPGLDNRARLVIMGREEGDVGAGDYIRHRHDLRGIAATQLARLRERFDIVVCEGAGSPAEINLRATDVANFGLAQAARLPVYIVGDIDRGGALAHLFGTHAIISEEDRALIRGFVINKFRGDQDLLKPGLVQLEELTGVATKAVIPFIDGVWIDAEDSLQSPVGRVVGPGGRHPLGTQRLTIAAIRLPRMLGATDVEALAAEPGVTVTWVDDVDSVSDADLVIIPGTTATVADLAWLRHRGLDRALGDRATRGMPILGIGGGYQMMATTITEEGHAPSPVAGLALFDVHITFTPDTTMVNHGDGSYEVHHGRVQHHGEQAWIEGEGARRQALFGTHRHGYLEDDRARRRFLTEVAARAGKPGFTVSSDTSFDGARLEQLDRIADVLEEHWDLDQLLEEVSSPASVASTPETR</sequence>
<dbReference type="InterPro" id="IPR011698">
    <property type="entry name" value="GATase_3"/>
</dbReference>
<dbReference type="NCBIfam" id="TIGR00313">
    <property type="entry name" value="cobQ"/>
    <property type="match status" value="1"/>
</dbReference>
<dbReference type="InterPro" id="IPR029062">
    <property type="entry name" value="Class_I_gatase-like"/>
</dbReference>
<dbReference type="HAMAP" id="MF_00028">
    <property type="entry name" value="CobQ"/>
    <property type="match status" value="1"/>
</dbReference>
<dbReference type="PANTHER" id="PTHR21343">
    <property type="entry name" value="DETHIOBIOTIN SYNTHETASE"/>
    <property type="match status" value="1"/>
</dbReference>
<keyword evidence="2 4" id="KW-0169">Cobalamin biosynthesis</keyword>
<evidence type="ECO:0000313" key="7">
    <source>
        <dbReference type="EMBL" id="MBD8028798.1"/>
    </source>
</evidence>
<dbReference type="InterPro" id="IPR027417">
    <property type="entry name" value="P-loop_NTPase"/>
</dbReference>
<dbReference type="NCBIfam" id="NF001989">
    <property type="entry name" value="PRK00784.1"/>
    <property type="match status" value="1"/>
</dbReference>
<comment type="function">
    <text evidence="4">Catalyzes amidations at positions B, D, E, and G on adenosylcobyrinic A,C-diamide. NH(2) groups are provided by glutamine, and one molecule of ATP is hydrogenolyzed for each amidation.</text>
</comment>
<dbReference type="SUPFAM" id="SSF52317">
    <property type="entry name" value="Class I glutamine amidotransferase-like"/>
    <property type="match status" value="1"/>
</dbReference>
<dbReference type="RefSeq" id="WP_191732057.1">
    <property type="nucleotide sequence ID" value="NZ_JACSPR010000001.1"/>
</dbReference>
<dbReference type="InterPro" id="IPR004459">
    <property type="entry name" value="CobQ_synth"/>
</dbReference>
<dbReference type="InterPro" id="IPR047045">
    <property type="entry name" value="CobQ_N"/>
</dbReference>
<dbReference type="Pfam" id="PF07685">
    <property type="entry name" value="GATase_3"/>
    <property type="match status" value="1"/>
</dbReference>
<gene>
    <name evidence="4" type="primary">cobQ</name>
    <name evidence="7" type="ORF">H9627_00405</name>
</gene>
<reference evidence="7 8" key="1">
    <citation type="submission" date="2020-08" db="EMBL/GenBank/DDBJ databases">
        <title>A Genomic Blueprint of the Chicken Gut Microbiome.</title>
        <authorList>
            <person name="Gilroy R."/>
            <person name="Ravi A."/>
            <person name="Getino M."/>
            <person name="Pursley I."/>
            <person name="Horton D.L."/>
            <person name="Alikhan N.-F."/>
            <person name="Baker D."/>
            <person name="Gharbi K."/>
            <person name="Hall N."/>
            <person name="Watson M."/>
            <person name="Adriaenssens E.M."/>
            <person name="Foster-Nyarko E."/>
            <person name="Jarju S."/>
            <person name="Secka A."/>
            <person name="Antonio M."/>
            <person name="Oren A."/>
            <person name="Chaudhuri R."/>
            <person name="La Ragione R.M."/>
            <person name="Hildebrand F."/>
            <person name="Pallen M.J."/>
        </authorList>
    </citation>
    <scope>NUCLEOTIDE SEQUENCE [LARGE SCALE GENOMIC DNA]</scope>
    <source>
        <strain evidence="7 8">Sa1YVA5</strain>
    </source>
</reference>
<comment type="similarity">
    <text evidence="4">Belongs to the CobB/CobQ family. CobQ subfamily.</text>
</comment>
<evidence type="ECO:0000313" key="8">
    <source>
        <dbReference type="Proteomes" id="UP000650224"/>
    </source>
</evidence>
<dbReference type="AlphaFoldDB" id="A0A8I0HF51"/>
<name>A0A8I0HF51_9CORY</name>
<dbReference type="PANTHER" id="PTHR21343:SF1">
    <property type="entry name" value="COBYRIC ACID SYNTHASE"/>
    <property type="match status" value="1"/>
</dbReference>
<comment type="pathway">
    <text evidence="1 4">Cofactor biosynthesis; adenosylcobalamin biosynthesis.</text>
</comment>
<organism evidence="7 8">
    <name type="scientific">Corynebacterium gallinarum</name>
    <dbReference type="NCBI Taxonomy" id="2762214"/>
    <lineage>
        <taxon>Bacteria</taxon>
        <taxon>Bacillati</taxon>
        <taxon>Actinomycetota</taxon>
        <taxon>Actinomycetes</taxon>
        <taxon>Mycobacteriales</taxon>
        <taxon>Corynebacteriaceae</taxon>
        <taxon>Corynebacterium</taxon>
    </lineage>
</organism>
<proteinExistence type="inferred from homology"/>
<dbReference type="GO" id="GO:0003824">
    <property type="term" value="F:catalytic activity"/>
    <property type="evidence" value="ECO:0007669"/>
    <property type="project" value="InterPro"/>
</dbReference>
<keyword evidence="3 4" id="KW-0315">Glutamine amidotransferase</keyword>
<comment type="caution">
    <text evidence="4">Lacks conserved residue(s) required for the propagation of feature annotation.</text>
</comment>
<dbReference type="GO" id="GO:0015420">
    <property type="term" value="F:ABC-type vitamin B12 transporter activity"/>
    <property type="evidence" value="ECO:0007669"/>
    <property type="project" value="UniProtKB-UniRule"/>
</dbReference>
<dbReference type="Pfam" id="PF01656">
    <property type="entry name" value="CbiA"/>
    <property type="match status" value="1"/>
</dbReference>
<dbReference type="GO" id="GO:0009236">
    <property type="term" value="P:cobalamin biosynthetic process"/>
    <property type="evidence" value="ECO:0007669"/>
    <property type="project" value="UniProtKB-UniRule"/>
</dbReference>
<dbReference type="InterPro" id="IPR002586">
    <property type="entry name" value="CobQ/CobB/MinD/ParA_Nub-bd_dom"/>
</dbReference>
<feature type="domain" description="CobQ/CobB/MinD/ParA nucleotide binding" evidence="5">
    <location>
        <begin position="8"/>
        <end position="232"/>
    </location>
</feature>
<feature type="active site" evidence="4">
    <location>
        <position position="419"/>
    </location>
</feature>
<comment type="caution">
    <text evidence="7">The sequence shown here is derived from an EMBL/GenBank/DDBJ whole genome shotgun (WGS) entry which is preliminary data.</text>
</comment>
<dbReference type="PROSITE" id="PS51274">
    <property type="entry name" value="GATASE_COBBQ"/>
    <property type="match status" value="1"/>
</dbReference>
<dbReference type="InterPro" id="IPR033949">
    <property type="entry name" value="CobQ_GATase1"/>
</dbReference>
<dbReference type="Gene3D" id="3.40.50.300">
    <property type="entry name" value="P-loop containing nucleotide triphosphate hydrolases"/>
    <property type="match status" value="1"/>
</dbReference>
<dbReference type="CDD" id="cd05389">
    <property type="entry name" value="CobQ_N"/>
    <property type="match status" value="1"/>
</dbReference>
<dbReference type="Proteomes" id="UP000650224">
    <property type="component" value="Unassembled WGS sequence"/>
</dbReference>
<feature type="domain" description="CobB/CobQ-like glutamine amidotransferase" evidence="6">
    <location>
        <begin position="262"/>
        <end position="425"/>
    </location>
</feature>
<keyword evidence="8" id="KW-1185">Reference proteome</keyword>
<evidence type="ECO:0000256" key="4">
    <source>
        <dbReference type="HAMAP-Rule" id="MF_00028"/>
    </source>
</evidence>
<dbReference type="SUPFAM" id="SSF52540">
    <property type="entry name" value="P-loop containing nucleoside triphosphate hydrolases"/>
    <property type="match status" value="1"/>
</dbReference>
<dbReference type="Gene3D" id="3.40.50.880">
    <property type="match status" value="1"/>
</dbReference>
<accession>A0A8I0HF51</accession>
<evidence type="ECO:0000256" key="1">
    <source>
        <dbReference type="ARBA" id="ARBA00004953"/>
    </source>
</evidence>
<evidence type="ECO:0000256" key="2">
    <source>
        <dbReference type="ARBA" id="ARBA00022573"/>
    </source>
</evidence>
<evidence type="ECO:0000256" key="3">
    <source>
        <dbReference type="ARBA" id="ARBA00022962"/>
    </source>
</evidence>
<dbReference type="EMBL" id="JACSPR010000001">
    <property type="protein sequence ID" value="MBD8028798.1"/>
    <property type="molecule type" value="Genomic_DNA"/>
</dbReference>